<dbReference type="CDD" id="cd18809">
    <property type="entry name" value="SF1_C_RecD"/>
    <property type="match status" value="1"/>
</dbReference>
<name>A0AAQ0KM94_PARVE</name>
<feature type="compositionally biased region" description="Basic and acidic residues" evidence="3">
    <location>
        <begin position="775"/>
        <end position="800"/>
    </location>
</feature>
<dbReference type="Gene3D" id="3.40.50.300">
    <property type="entry name" value="P-loop containing nucleotide triphosphate hydrolases"/>
    <property type="match status" value="2"/>
</dbReference>
<evidence type="ECO:0000313" key="6">
    <source>
        <dbReference type="Proteomes" id="UP000256794"/>
    </source>
</evidence>
<dbReference type="Pfam" id="PF13604">
    <property type="entry name" value="AAA_30"/>
    <property type="match status" value="1"/>
</dbReference>
<dbReference type="Gene3D" id="3.30.930.30">
    <property type="match status" value="1"/>
</dbReference>
<accession>A0AAQ0KM94</accession>
<keyword evidence="2" id="KW-0184">Conjugation</keyword>
<evidence type="ECO:0000313" key="5">
    <source>
        <dbReference type="EMBL" id="REG46406.1"/>
    </source>
</evidence>
<feature type="domain" description="MobA/MobL protein" evidence="4">
    <location>
        <begin position="18"/>
        <end position="215"/>
    </location>
</feature>
<dbReference type="NCBIfam" id="NF041496">
    <property type="entry name" value="MobQ"/>
    <property type="match status" value="1"/>
</dbReference>
<dbReference type="CDD" id="cd17933">
    <property type="entry name" value="DEXSc_RecD-like"/>
    <property type="match status" value="1"/>
</dbReference>
<organism evidence="5 6">
    <name type="scientific">Paracoccus versutus</name>
    <name type="common">Thiobacillus versutus</name>
    <dbReference type="NCBI Taxonomy" id="34007"/>
    <lineage>
        <taxon>Bacteria</taxon>
        <taxon>Pseudomonadati</taxon>
        <taxon>Pseudomonadota</taxon>
        <taxon>Alphaproteobacteria</taxon>
        <taxon>Rhodobacterales</taxon>
        <taxon>Paracoccaceae</taxon>
        <taxon>Paracoccus</taxon>
    </lineage>
</organism>
<dbReference type="Gene3D" id="2.30.30.940">
    <property type="match status" value="1"/>
</dbReference>
<keyword evidence="6" id="KW-1185">Reference proteome</keyword>
<evidence type="ECO:0000256" key="1">
    <source>
        <dbReference type="ARBA" id="ARBA00010873"/>
    </source>
</evidence>
<proteinExistence type="inferred from homology"/>
<dbReference type="PANTHER" id="PTHR47642:SF5">
    <property type="entry name" value="ATP-DEPENDENT DNA HELICASE"/>
    <property type="match status" value="1"/>
</dbReference>
<evidence type="ECO:0000256" key="2">
    <source>
        <dbReference type="ARBA" id="ARBA00022971"/>
    </source>
</evidence>
<dbReference type="Pfam" id="PF03389">
    <property type="entry name" value="MobA_MobL"/>
    <property type="match status" value="1"/>
</dbReference>
<evidence type="ECO:0000256" key="3">
    <source>
        <dbReference type="SAM" id="MobiDB-lite"/>
    </source>
</evidence>
<dbReference type="NCBIfam" id="NF010464">
    <property type="entry name" value="PRK13889.1"/>
    <property type="match status" value="1"/>
</dbReference>
<dbReference type="InterPro" id="IPR005053">
    <property type="entry name" value="MobA_MobL"/>
</dbReference>
<dbReference type="InterPro" id="IPR014136">
    <property type="entry name" value="TraA_Ti"/>
</dbReference>
<dbReference type="NCBIfam" id="TIGR02768">
    <property type="entry name" value="TraA_Ti"/>
    <property type="match status" value="1"/>
</dbReference>
<dbReference type="PANTHER" id="PTHR47642">
    <property type="entry name" value="ATP-DEPENDENT DNA HELICASE"/>
    <property type="match status" value="1"/>
</dbReference>
<protein>
    <submittedName>
        <fullName evidence="5">Ti-type conjugative transfer relaxase TraA</fullName>
    </submittedName>
</protein>
<feature type="region of interest" description="Disordered" evidence="3">
    <location>
        <begin position="775"/>
        <end position="802"/>
    </location>
</feature>
<gene>
    <name evidence="5" type="ORF">ATH84_101523</name>
</gene>
<evidence type="ECO:0000259" key="4">
    <source>
        <dbReference type="Pfam" id="PF03389"/>
    </source>
</evidence>
<dbReference type="Proteomes" id="UP000256794">
    <property type="component" value="Unassembled WGS sequence"/>
</dbReference>
<dbReference type="AlphaFoldDB" id="A0AAQ0KM94"/>
<comment type="similarity">
    <text evidence="1">Belongs to the MobA/MobL family.</text>
</comment>
<reference evidence="5 6" key="1">
    <citation type="submission" date="2018-08" db="EMBL/GenBank/DDBJ databases">
        <title>Genomic Encyclopedia of Archaeal and Bacterial Type Strains, Phase II (KMG-II): from individual species to whole genera.</title>
        <authorList>
            <person name="Goeker M."/>
        </authorList>
    </citation>
    <scope>NUCLEOTIDE SEQUENCE [LARGE SCALE GENOMIC DNA]</scope>
    <source>
        <strain evidence="5 6">DSM 582</strain>
    </source>
</reference>
<dbReference type="SUPFAM" id="SSF52540">
    <property type="entry name" value="P-loop containing nucleoside triphosphate hydrolases"/>
    <property type="match status" value="2"/>
</dbReference>
<dbReference type="RefSeq" id="WP_036750893.1">
    <property type="nucleotide sequence ID" value="NZ_CP035284.1"/>
</dbReference>
<dbReference type="EMBL" id="QUMX01000015">
    <property type="protein sequence ID" value="REG46406.1"/>
    <property type="molecule type" value="Genomic_DNA"/>
</dbReference>
<dbReference type="InterPro" id="IPR051055">
    <property type="entry name" value="PIF1_helicase"/>
</dbReference>
<sequence>MAIYHLHVKVIGRKAGSSAVASAAYRSASRLRDERIDRVQDFSAKRGVVHSEVMLPEGAPEHLGDRERLWNDVEAFEVRKDAQLAREVEFAIPREMTQAQGIELARDFAQVEFVDQGMIADLNVHWDIGEDGMPKPHAHVMLTMRSVDENGFGQKVRDWNRTEIVERWRERWAEHVNERLAELDIDARIDHRSLEAQGIGLEPQSQIGAPAQRIESEGIEAADRADMHREIARNNGARIIADPSVALGAITQQQSTFTRRDMAMFAHRHSDGIEQYNAVMGAMRNAPDLVELGQDGRGEDRFTTRDMIEAEQRLHRAAELMAEKELHEVSNRDREAALARAEQRGLVLSGEQADALAHVTDGRDLGIVVGYAGTGKSAMLGVAREAWEASGFEVRGVALSGIAAENLESGSGIASRTIASLEHGWKNGRDMLTSRDVLVMDEAGMVGTRQLERVLSHAAEAGAKVVLVGDPQQLQSIEAGAAFRSIHDRYGGVEIHEVRRQREDWQRDATRDLATGRTGHAIHAYDAHDMVHEAQTREQAREDLIDRWDRDRQASPDSSRIILTHTNAEVRELNEAARDRMREAGDLGEDVRVTVERGARNFAAGDRVMFLQNERGLGVKNGTLGTIEQVSEHSMSVRTDDGRGISFDLKDYDRIDHGYAATIHKAQGMTVDRTHVLATPGMDAHGSYVALSRHRNGMDLHYGRDDFASQDRLARTLSRDRAKDMATDYEQQIDPAQDYAERRGIAFRARVAQIMRRLMPEGVRDAVDRMLDRRLHQTDKGAPGREVGTEPERGRVRGEAQRQVAVGAETAELDPQAAMRRARTQALIRHARAVDAFLEEKRQGLVPSDDHWRDLTAARKAFNELRPHGWQDAETAYNKDNSLAREAASGRVVRTIHALELETEIRTDPQHRADRFVERWQKLARDSQHKYAVGDYSGHKAARREMGNMAMSLERDAQMESLLRGRKRELGIDMDFDSGRSLGRALAFSHGIDFGRGRGLGL</sequence>
<comment type="caution">
    <text evidence="5">The sequence shown here is derived from an EMBL/GenBank/DDBJ whole genome shotgun (WGS) entry which is preliminary data.</text>
</comment>
<dbReference type="InterPro" id="IPR027417">
    <property type="entry name" value="P-loop_NTPase"/>
</dbReference>